<dbReference type="AlphaFoldDB" id="A1CBT6"/>
<dbReference type="Proteomes" id="UP000006701">
    <property type="component" value="Unassembled WGS sequence"/>
</dbReference>
<evidence type="ECO:0000259" key="2">
    <source>
        <dbReference type="Pfam" id="PF15377"/>
    </source>
</evidence>
<dbReference type="eggNOG" id="ENOG502SF2G">
    <property type="taxonomic scope" value="Eukaryota"/>
</dbReference>
<accession>A1CBT6</accession>
<keyword evidence="4" id="KW-1185">Reference proteome</keyword>
<dbReference type="OrthoDB" id="5388322at2759"/>
<feature type="compositionally biased region" description="Basic residues" evidence="1">
    <location>
        <begin position="155"/>
        <end position="170"/>
    </location>
</feature>
<evidence type="ECO:0000256" key="1">
    <source>
        <dbReference type="SAM" id="MobiDB-lite"/>
    </source>
</evidence>
<protein>
    <recommendedName>
        <fullName evidence="2">DUF4604 domain-containing protein</fullName>
    </recommendedName>
</protein>
<feature type="region of interest" description="Disordered" evidence="1">
    <location>
        <begin position="24"/>
        <end position="170"/>
    </location>
</feature>
<dbReference type="Pfam" id="PF15377">
    <property type="entry name" value="DUF4604"/>
    <property type="match status" value="1"/>
</dbReference>
<dbReference type="KEGG" id="act:ACLA_016500"/>
<dbReference type="EMBL" id="DS027049">
    <property type="protein sequence ID" value="EAW13204.1"/>
    <property type="molecule type" value="Genomic_DNA"/>
</dbReference>
<proteinExistence type="predicted"/>
<dbReference type="VEuPathDB" id="FungiDB:ACLA_016500"/>
<feature type="compositionally biased region" description="Polar residues" evidence="1">
    <location>
        <begin position="83"/>
        <end position="102"/>
    </location>
</feature>
<evidence type="ECO:0000313" key="3">
    <source>
        <dbReference type="EMBL" id="EAW13204.1"/>
    </source>
</evidence>
<evidence type="ECO:0000313" key="4">
    <source>
        <dbReference type="Proteomes" id="UP000006701"/>
    </source>
</evidence>
<sequence>MAFNAKNLAYENKQPAFLQRLRNQYGDTSGRLERPVARPRLTKTDDDDDDEPTYVFEESNEAITKEEFEALLSGDTDKHDSTTKFSSGQDQSTPASDKVGQQETEKPDPGDPSASKQNLAEIGGPKKRKQAKIIADESAEPETGAPQEKSGTQKVKQKQKKKKIKLSFDD</sequence>
<dbReference type="HOGENOM" id="CLU_096170_1_1_1"/>
<organism evidence="3 4">
    <name type="scientific">Aspergillus clavatus (strain ATCC 1007 / CBS 513.65 / DSM 816 / NCTC 3887 / NRRL 1 / QM 1276 / 107)</name>
    <dbReference type="NCBI Taxonomy" id="344612"/>
    <lineage>
        <taxon>Eukaryota</taxon>
        <taxon>Fungi</taxon>
        <taxon>Dikarya</taxon>
        <taxon>Ascomycota</taxon>
        <taxon>Pezizomycotina</taxon>
        <taxon>Eurotiomycetes</taxon>
        <taxon>Eurotiomycetidae</taxon>
        <taxon>Eurotiales</taxon>
        <taxon>Aspergillaceae</taxon>
        <taxon>Aspergillus</taxon>
        <taxon>Aspergillus subgen. Fumigati</taxon>
    </lineage>
</organism>
<reference evidence="3 4" key="1">
    <citation type="journal article" date="2008" name="PLoS Genet.">
        <title>Genomic islands in the pathogenic filamentous fungus Aspergillus fumigatus.</title>
        <authorList>
            <person name="Fedorova N.D."/>
            <person name="Khaldi N."/>
            <person name="Joardar V.S."/>
            <person name="Maiti R."/>
            <person name="Amedeo P."/>
            <person name="Anderson M.J."/>
            <person name="Crabtree J."/>
            <person name="Silva J.C."/>
            <person name="Badger J.H."/>
            <person name="Albarraq A."/>
            <person name="Angiuoli S."/>
            <person name="Bussey H."/>
            <person name="Bowyer P."/>
            <person name="Cotty P.J."/>
            <person name="Dyer P.S."/>
            <person name="Egan A."/>
            <person name="Galens K."/>
            <person name="Fraser-Liggett C.M."/>
            <person name="Haas B.J."/>
            <person name="Inman J.M."/>
            <person name="Kent R."/>
            <person name="Lemieux S."/>
            <person name="Malavazi I."/>
            <person name="Orvis J."/>
            <person name="Roemer T."/>
            <person name="Ronning C.M."/>
            <person name="Sundaram J.P."/>
            <person name="Sutton G."/>
            <person name="Turner G."/>
            <person name="Venter J.C."/>
            <person name="White O.R."/>
            <person name="Whitty B.R."/>
            <person name="Youngman P."/>
            <person name="Wolfe K.H."/>
            <person name="Goldman G.H."/>
            <person name="Wortman J.R."/>
            <person name="Jiang B."/>
            <person name="Denning D.W."/>
            <person name="Nierman W.C."/>
        </authorList>
    </citation>
    <scope>NUCLEOTIDE SEQUENCE [LARGE SCALE GENOMIC DNA]</scope>
    <source>
        <strain evidence="4">ATCC 1007 / CBS 513.65 / DSM 816 / NCTC 3887 / NRRL 1</strain>
    </source>
</reference>
<dbReference type="RefSeq" id="XP_001274630.1">
    <property type="nucleotide sequence ID" value="XM_001274629.1"/>
</dbReference>
<dbReference type="GeneID" id="4706688"/>
<dbReference type="OMA" id="HPIARNK"/>
<name>A1CBT6_ASPCL</name>
<feature type="domain" description="DUF4604" evidence="2">
    <location>
        <begin position="6"/>
        <end position="170"/>
    </location>
</feature>
<dbReference type="InterPro" id="IPR027911">
    <property type="entry name" value="DUF4604"/>
</dbReference>
<gene>
    <name evidence="3" type="ORF">ACLA_016500</name>
</gene>